<dbReference type="InterPro" id="IPR015289">
    <property type="entry name" value="A-L-arabinofuranosidase_B_cat"/>
</dbReference>
<dbReference type="InterPro" id="IPR035992">
    <property type="entry name" value="Ricin_B-like_lectins"/>
</dbReference>
<evidence type="ECO:0000313" key="3">
    <source>
        <dbReference type="EMBL" id="GIE01800.1"/>
    </source>
</evidence>
<reference evidence="3 4" key="1">
    <citation type="submission" date="2021-01" db="EMBL/GenBank/DDBJ databases">
        <title>Whole genome shotgun sequence of Actinoplanes durhamensis NBRC 14914.</title>
        <authorList>
            <person name="Komaki H."/>
            <person name="Tamura T."/>
        </authorList>
    </citation>
    <scope>NUCLEOTIDE SEQUENCE [LARGE SCALE GENOMIC DNA]</scope>
    <source>
        <strain evidence="3 4">NBRC 14914</strain>
    </source>
</reference>
<gene>
    <name evidence="3" type="primary">abfA_3</name>
    <name evidence="3" type="ORF">Adu01nite_31500</name>
</gene>
<dbReference type="InterPro" id="IPR000772">
    <property type="entry name" value="Ricin_B_lectin"/>
</dbReference>
<evidence type="ECO:0000256" key="1">
    <source>
        <dbReference type="SAM" id="SignalP"/>
    </source>
</evidence>
<dbReference type="SUPFAM" id="SSF49899">
    <property type="entry name" value="Concanavalin A-like lectins/glucanases"/>
    <property type="match status" value="1"/>
</dbReference>
<dbReference type="Gene3D" id="2.80.10.50">
    <property type="match status" value="4"/>
</dbReference>
<feature type="domain" description="Ricin B lectin" evidence="2">
    <location>
        <begin position="485"/>
        <end position="612"/>
    </location>
</feature>
<keyword evidence="4" id="KW-1185">Reference proteome</keyword>
<sequence length="612" mass="62575">MLKHRLSPLVRRAFAVLALVAGTIVGLAGAASAATSMTCDIYAANGTPCVAAHSTTRALFGAYSGRLYQVTRASDGATDDVGTLAAGGYADAADQDAFCNGTTCRISKIWDQTTRHNDLSIAPNGSAGSGDRGANASAIAVTAGGHKVYGIWGTPGVGYRYTGVASGVAVNGQPEGVYMVASGTHVGSDCCFDYGNAESTPNDTGNGHMDAVSIATTCYFAPCQGSGPWMEADLENGMFQGGNGSNPNAGNNSAFVTAVLKNNGQTTYALKGGNSQSGGLTTWYNGSLPTDKSGYKPMHQEGGIILAIGGDNSNRNRGTWFEGAMTSGYPTDAAENAVQANVVAAGYSGQTNVINGSAGTVTGPGGKCMDVAADDTGVNGAGVQLWDCQSYAEDQRWTHLADNTLRTLNRCLDIVGNGTAGGAQLELWDCNGVGGQKWIQQADGSLKNPQSGRCVDSPNGSTANGVRLQIWDCNGAAAQKFAVNGGGAVTGPGSKCVDVAADDTGGNLAAVQLWDCQSYAADQHWAQQSNGALKTLGRCLDINGNGTANGTQVELYDCNGVGGQVWQQQADGSLKNPQSGRCLDSPNGTTANGTRLQIYDCNGSAAQKFALS</sequence>
<dbReference type="PROSITE" id="PS50231">
    <property type="entry name" value="RICIN_B_LECTIN"/>
    <property type="match status" value="2"/>
</dbReference>
<dbReference type="Pfam" id="PF09206">
    <property type="entry name" value="ArabFuran-catal"/>
    <property type="match status" value="1"/>
</dbReference>
<dbReference type="Gene3D" id="2.60.120.200">
    <property type="match status" value="1"/>
</dbReference>
<dbReference type="EMBL" id="BOML01000026">
    <property type="protein sequence ID" value="GIE01800.1"/>
    <property type="molecule type" value="Genomic_DNA"/>
</dbReference>
<name>A0ABQ3YW31_9ACTN</name>
<comment type="caution">
    <text evidence="3">The sequence shown here is derived from an EMBL/GenBank/DDBJ whole genome shotgun (WGS) entry which is preliminary data.</text>
</comment>
<dbReference type="InterPro" id="IPR013320">
    <property type="entry name" value="ConA-like_dom_sf"/>
</dbReference>
<accession>A0ABQ3YW31</accession>
<dbReference type="SUPFAM" id="SSF50370">
    <property type="entry name" value="Ricin B-like lectins"/>
    <property type="match status" value="2"/>
</dbReference>
<dbReference type="SMART" id="SM00458">
    <property type="entry name" value="RICIN"/>
    <property type="match status" value="2"/>
</dbReference>
<organism evidence="3 4">
    <name type="scientific">Paractinoplanes durhamensis</name>
    <dbReference type="NCBI Taxonomy" id="113563"/>
    <lineage>
        <taxon>Bacteria</taxon>
        <taxon>Bacillati</taxon>
        <taxon>Actinomycetota</taxon>
        <taxon>Actinomycetes</taxon>
        <taxon>Micromonosporales</taxon>
        <taxon>Micromonosporaceae</taxon>
        <taxon>Paractinoplanes</taxon>
    </lineage>
</organism>
<evidence type="ECO:0000259" key="2">
    <source>
        <dbReference type="SMART" id="SM00458"/>
    </source>
</evidence>
<evidence type="ECO:0000313" key="4">
    <source>
        <dbReference type="Proteomes" id="UP000637628"/>
    </source>
</evidence>
<dbReference type="RefSeq" id="WP_203727572.1">
    <property type="nucleotide sequence ID" value="NZ_BAAATX010000005.1"/>
</dbReference>
<protein>
    <submittedName>
        <fullName evidence="3">Alpha-L-arabinofuranosidase</fullName>
    </submittedName>
</protein>
<dbReference type="Proteomes" id="UP000637628">
    <property type="component" value="Unassembled WGS sequence"/>
</dbReference>
<dbReference type="PANTHER" id="PTHR39447:SF2">
    <property type="entry name" value="ALPHA-L-ARABINOFURANOSIDASE B"/>
    <property type="match status" value="1"/>
</dbReference>
<dbReference type="Pfam" id="PF00652">
    <property type="entry name" value="Ricin_B_lectin"/>
    <property type="match status" value="2"/>
</dbReference>
<feature type="domain" description="Ricin B lectin" evidence="2">
    <location>
        <begin position="357"/>
        <end position="484"/>
    </location>
</feature>
<dbReference type="InterPro" id="IPR038964">
    <property type="entry name" value="ABFB"/>
</dbReference>
<proteinExistence type="predicted"/>
<dbReference type="PANTHER" id="PTHR39447">
    <property type="entry name" value="ALPHA-L-ARABINOFURANOSIDASE B"/>
    <property type="match status" value="1"/>
</dbReference>
<feature type="signal peptide" evidence="1">
    <location>
        <begin position="1"/>
        <end position="33"/>
    </location>
</feature>
<keyword evidence="1" id="KW-0732">Signal</keyword>
<dbReference type="CDD" id="cd23451">
    <property type="entry name" value="beta-trefoil_Ricin_laminarinase"/>
    <property type="match status" value="2"/>
</dbReference>
<feature type="chain" id="PRO_5045906729" evidence="1">
    <location>
        <begin position="34"/>
        <end position="612"/>
    </location>
</feature>